<dbReference type="InterPro" id="IPR003593">
    <property type="entry name" value="AAA+_ATPase"/>
</dbReference>
<keyword evidence="8 9" id="KW-0472">Membrane</keyword>
<keyword evidence="3" id="KW-1003">Cell membrane</keyword>
<name>A0A1X6ZLY5_9RHOB</name>
<dbReference type="SUPFAM" id="SSF90123">
    <property type="entry name" value="ABC transporter transmembrane region"/>
    <property type="match status" value="1"/>
</dbReference>
<dbReference type="GO" id="GO:0140359">
    <property type="term" value="F:ABC-type transporter activity"/>
    <property type="evidence" value="ECO:0007669"/>
    <property type="project" value="InterPro"/>
</dbReference>
<evidence type="ECO:0000256" key="3">
    <source>
        <dbReference type="ARBA" id="ARBA00022475"/>
    </source>
</evidence>
<evidence type="ECO:0000313" key="13">
    <source>
        <dbReference type="EMBL" id="SLN55249.1"/>
    </source>
</evidence>
<dbReference type="Proteomes" id="UP000240624">
    <property type="component" value="Unassembled WGS sequence"/>
</dbReference>
<dbReference type="GO" id="GO:0005886">
    <property type="term" value="C:plasma membrane"/>
    <property type="evidence" value="ECO:0007669"/>
    <property type="project" value="UniProtKB-SubCell"/>
</dbReference>
<evidence type="ECO:0000259" key="11">
    <source>
        <dbReference type="PROSITE" id="PS50929"/>
    </source>
</evidence>
<feature type="transmembrane region" description="Helical" evidence="9">
    <location>
        <begin position="156"/>
        <end position="175"/>
    </location>
</feature>
<accession>A0A1X6ZLY5</accession>
<dbReference type="FunFam" id="3.40.50.300:FF:000299">
    <property type="entry name" value="ABC transporter ATP-binding protein/permease"/>
    <property type="match status" value="1"/>
</dbReference>
<dbReference type="Pfam" id="PF00005">
    <property type="entry name" value="ABC_tran"/>
    <property type="match status" value="1"/>
</dbReference>
<reference evidence="13 14" key="1">
    <citation type="submission" date="2017-03" db="EMBL/GenBank/DDBJ databases">
        <authorList>
            <person name="Afonso C.L."/>
            <person name="Miller P.J."/>
            <person name="Scott M.A."/>
            <person name="Spackman E."/>
            <person name="Goraichik I."/>
            <person name="Dimitrov K.M."/>
            <person name="Suarez D.L."/>
            <person name="Swayne D.E."/>
        </authorList>
    </citation>
    <scope>NUCLEOTIDE SEQUENCE [LARGE SCALE GENOMIC DNA]</scope>
    <source>
        <strain evidence="13 14">CECT 8367</strain>
    </source>
</reference>
<evidence type="ECO:0000256" key="9">
    <source>
        <dbReference type="SAM" id="Phobius"/>
    </source>
</evidence>
<evidence type="ECO:0000256" key="8">
    <source>
        <dbReference type="ARBA" id="ARBA00023136"/>
    </source>
</evidence>
<comment type="subcellular location">
    <subcellularLocation>
        <location evidence="1">Cell membrane</location>
        <topology evidence="1">Multi-pass membrane protein</topology>
    </subcellularLocation>
</comment>
<dbReference type="SUPFAM" id="SSF52540">
    <property type="entry name" value="P-loop containing nucleoside triphosphate hydrolases"/>
    <property type="match status" value="1"/>
</dbReference>
<proteinExistence type="predicted"/>
<keyword evidence="6 13" id="KW-0067">ATP-binding</keyword>
<dbReference type="GO" id="GO:0005524">
    <property type="term" value="F:ATP binding"/>
    <property type="evidence" value="ECO:0007669"/>
    <property type="project" value="UniProtKB-KW"/>
</dbReference>
<sequence length="597" mass="64886">MFKLLGKIPELLDQHERRRLWMALAIGLAIGVGDMIGVMSVIPFLIVAADPSSIEEKPSFAKVYDIFGFSDDALFLIALAVCSLITISVVTSLRIFGLFYMRRFARGQSVSFASRLFAQYMQKSLDRTHTRHSASLISNIQSEVERVVNGVMMNSVRLFANGSTAIFLVLLLIVVEPVAAITMGLLLGCGYGTVFAAVSGRIRHLGAERVHANAQAAKTLGEALAGSREIWLYGMQGFYRSRFEEAYRRKNEAQTMAELLRDVPKSVLELLTFGTMILLVIWSLSEGAQSSGALPLVVLYAFAAARLIPALQRVYAAATALRTDLPSLDALWADLTKAELEGSLAADAGTAPRLERTLELKGISYRYPGSRQFAIRDLSLTVPAGSLVGIVGATGAGKSTILDLMAGLLTPESGSISVDGTSIDDRNRSQWRKRVAYVPQEISLIQGSIRENIEFGFHDAHHAKYCIWRAGAFAGLDPLIADLQDGYDTKLHERGINLSVGQRQRIGIARAVYREPDLLVMDESTSALDALSEAELNAAVASLRGKTTVVIAAHRLSSVRKCDMIFVIADGHEIEAGSYSELIAGGSHFRSLVNADM</sequence>
<dbReference type="InterPro" id="IPR017871">
    <property type="entry name" value="ABC_transporter-like_CS"/>
</dbReference>
<keyword evidence="4 9" id="KW-0812">Transmembrane</keyword>
<dbReference type="RefSeq" id="WP_133056330.1">
    <property type="nucleotide sequence ID" value="NZ_FWFY01000008.1"/>
</dbReference>
<dbReference type="AlphaFoldDB" id="A0A1X6ZLY5"/>
<dbReference type="Gene3D" id="1.20.1560.10">
    <property type="entry name" value="ABC transporter type 1, transmembrane domain"/>
    <property type="match status" value="1"/>
</dbReference>
<dbReference type="OrthoDB" id="5288711at2"/>
<evidence type="ECO:0000313" key="14">
    <source>
        <dbReference type="Proteomes" id="UP000193495"/>
    </source>
</evidence>
<dbReference type="Pfam" id="PF00664">
    <property type="entry name" value="ABC_membrane"/>
    <property type="match status" value="1"/>
</dbReference>
<evidence type="ECO:0000256" key="4">
    <source>
        <dbReference type="ARBA" id="ARBA00022692"/>
    </source>
</evidence>
<dbReference type="Gene3D" id="3.40.50.300">
    <property type="entry name" value="P-loop containing nucleotide triphosphate hydrolases"/>
    <property type="match status" value="1"/>
</dbReference>
<feature type="domain" description="ABC transporter" evidence="10">
    <location>
        <begin position="358"/>
        <end position="595"/>
    </location>
</feature>
<feature type="transmembrane region" description="Helical" evidence="9">
    <location>
        <begin position="20"/>
        <end position="49"/>
    </location>
</feature>
<evidence type="ECO:0000256" key="1">
    <source>
        <dbReference type="ARBA" id="ARBA00004651"/>
    </source>
</evidence>
<reference evidence="12 15" key="2">
    <citation type="submission" date="2018-03" db="EMBL/GenBank/DDBJ databases">
        <title>Genomic Encyclopedia of Archaeal and Bacterial Type Strains, Phase II (KMG-II): from individual species to whole genera.</title>
        <authorList>
            <person name="Goeker M."/>
        </authorList>
    </citation>
    <scope>NUCLEOTIDE SEQUENCE [LARGE SCALE GENOMIC DNA]</scope>
    <source>
        <strain evidence="12 15">DSM 29956</strain>
    </source>
</reference>
<feature type="transmembrane region" description="Helical" evidence="9">
    <location>
        <begin position="73"/>
        <end position="96"/>
    </location>
</feature>
<keyword evidence="5" id="KW-0547">Nucleotide-binding</keyword>
<dbReference type="GO" id="GO:0034040">
    <property type="term" value="F:ATPase-coupled lipid transmembrane transporter activity"/>
    <property type="evidence" value="ECO:0007669"/>
    <property type="project" value="TreeGrafter"/>
</dbReference>
<dbReference type="EMBL" id="PYGB01000007">
    <property type="protein sequence ID" value="PSK85905.1"/>
    <property type="molecule type" value="Genomic_DNA"/>
</dbReference>
<dbReference type="GO" id="GO:0016887">
    <property type="term" value="F:ATP hydrolysis activity"/>
    <property type="evidence" value="ECO:0007669"/>
    <property type="project" value="InterPro"/>
</dbReference>
<dbReference type="InterPro" id="IPR027417">
    <property type="entry name" value="P-loop_NTPase"/>
</dbReference>
<dbReference type="PROSITE" id="PS50893">
    <property type="entry name" value="ABC_TRANSPORTER_2"/>
    <property type="match status" value="1"/>
</dbReference>
<evidence type="ECO:0000256" key="7">
    <source>
        <dbReference type="ARBA" id="ARBA00022989"/>
    </source>
</evidence>
<dbReference type="PANTHER" id="PTHR24221">
    <property type="entry name" value="ATP-BINDING CASSETTE SUB-FAMILY B"/>
    <property type="match status" value="1"/>
</dbReference>
<keyword evidence="15" id="KW-1185">Reference proteome</keyword>
<evidence type="ECO:0000256" key="5">
    <source>
        <dbReference type="ARBA" id="ARBA00022741"/>
    </source>
</evidence>
<keyword evidence="2" id="KW-0813">Transport</keyword>
<dbReference type="Proteomes" id="UP000193495">
    <property type="component" value="Unassembled WGS sequence"/>
</dbReference>
<dbReference type="EMBL" id="FWFY01000008">
    <property type="protein sequence ID" value="SLN55249.1"/>
    <property type="molecule type" value="Genomic_DNA"/>
</dbReference>
<evidence type="ECO:0000313" key="12">
    <source>
        <dbReference type="EMBL" id="PSK85905.1"/>
    </source>
</evidence>
<dbReference type="InterPro" id="IPR036640">
    <property type="entry name" value="ABC1_TM_sf"/>
</dbReference>
<evidence type="ECO:0000256" key="6">
    <source>
        <dbReference type="ARBA" id="ARBA00022840"/>
    </source>
</evidence>
<protein>
    <submittedName>
        <fullName evidence="12">ABC-type bacteriocin/lantibiotic exporter with double-glycine peptidase domain</fullName>
    </submittedName>
    <submittedName>
        <fullName evidence="13">Heterocyst differentiation ATP-binding protein HepA</fullName>
    </submittedName>
</protein>
<dbReference type="InterPro" id="IPR003439">
    <property type="entry name" value="ABC_transporter-like_ATP-bd"/>
</dbReference>
<organism evidence="13 14">
    <name type="scientific">Limimaricola soesokkakensis</name>
    <dbReference type="NCBI Taxonomy" id="1343159"/>
    <lineage>
        <taxon>Bacteria</taxon>
        <taxon>Pseudomonadati</taxon>
        <taxon>Pseudomonadota</taxon>
        <taxon>Alphaproteobacteria</taxon>
        <taxon>Rhodobacterales</taxon>
        <taxon>Paracoccaceae</taxon>
        <taxon>Limimaricola</taxon>
    </lineage>
</organism>
<dbReference type="InterPro" id="IPR039421">
    <property type="entry name" value="Type_1_exporter"/>
</dbReference>
<evidence type="ECO:0000259" key="10">
    <source>
        <dbReference type="PROSITE" id="PS50893"/>
    </source>
</evidence>
<feature type="domain" description="ABC transmembrane type-1" evidence="11">
    <location>
        <begin position="60"/>
        <end position="320"/>
    </location>
</feature>
<dbReference type="InterPro" id="IPR011527">
    <property type="entry name" value="ABC1_TM_dom"/>
</dbReference>
<dbReference type="SMART" id="SM00382">
    <property type="entry name" value="AAA"/>
    <property type="match status" value="1"/>
</dbReference>
<dbReference type="PROSITE" id="PS50929">
    <property type="entry name" value="ABC_TM1F"/>
    <property type="match status" value="1"/>
</dbReference>
<evidence type="ECO:0000256" key="2">
    <source>
        <dbReference type="ARBA" id="ARBA00022448"/>
    </source>
</evidence>
<gene>
    <name evidence="13" type="primary">hepA</name>
    <name evidence="12" type="ORF">CLV79_107135</name>
    <name evidence="13" type="ORF">LOS8367_02605</name>
</gene>
<keyword evidence="7 9" id="KW-1133">Transmembrane helix</keyword>
<evidence type="ECO:0000313" key="15">
    <source>
        <dbReference type="Proteomes" id="UP000240624"/>
    </source>
</evidence>
<dbReference type="PROSITE" id="PS00211">
    <property type="entry name" value="ABC_TRANSPORTER_1"/>
    <property type="match status" value="1"/>
</dbReference>
<dbReference type="PANTHER" id="PTHR24221:SF654">
    <property type="entry name" value="ATP-BINDING CASSETTE SUB-FAMILY B MEMBER 6"/>
    <property type="match status" value="1"/>
</dbReference>